<keyword evidence="3 15" id="KW-0813">Transport</keyword>
<evidence type="ECO:0000256" key="3">
    <source>
        <dbReference type="ARBA" id="ARBA00022448"/>
    </source>
</evidence>
<evidence type="ECO:0000256" key="1">
    <source>
        <dbReference type="ARBA" id="ARBA00004448"/>
    </source>
</evidence>
<feature type="coiled-coil region" evidence="16">
    <location>
        <begin position="40"/>
        <end position="67"/>
    </location>
</feature>
<feature type="transmembrane region" description="Helical" evidence="15">
    <location>
        <begin position="74"/>
        <end position="94"/>
    </location>
</feature>
<evidence type="ECO:0000256" key="13">
    <source>
        <dbReference type="ARBA" id="ARBA00023303"/>
    </source>
</evidence>
<keyword evidence="4 15" id="KW-0109">Calcium transport</keyword>
<keyword evidence="19" id="KW-1185">Reference proteome</keyword>
<dbReference type="GO" id="GO:1990246">
    <property type="term" value="C:uniplex complex"/>
    <property type="evidence" value="ECO:0007669"/>
    <property type="project" value="TreeGrafter"/>
</dbReference>
<evidence type="ECO:0000256" key="5">
    <source>
        <dbReference type="ARBA" id="ARBA00022673"/>
    </source>
</evidence>
<name>A0A1B0CX84_LUTLO</name>
<accession>A0A1B0CX84</accession>
<keyword evidence="5 15" id="KW-0107">Calcium channel</keyword>
<keyword evidence="6 15" id="KW-0812">Transmembrane</keyword>
<sequence>MPPIRDKITSEELTKIGDVRVLVAQLYEALHVGEHQIKKERELHEKLEELNSKISPLEKKKSELEMKAVRRTNILTWVGLGFMSVQFGIIARLTWWEYSWDIMEPVTYFVTYGTAMAAYAYYCITKQEYVLEDVRDRQYLISMHKRAKKQGLDLMTYNQLRREIADVEQDLRRLRDPLHLHVPAVPKKYYDEFDSDGKEITLSASKKIRNILNAATKRLKK</sequence>
<dbReference type="EnsemblMetazoa" id="LLOJ009620-RA">
    <property type="protein sequence ID" value="LLOJ009620-PA"/>
    <property type="gene ID" value="LLOJ009620"/>
</dbReference>
<comment type="function">
    <text evidence="15">Mitochondrial inner membrane calcium uniporter that mediates calcium uptake into mitochondria. Mitochondrial calcium homeostasis plays key roles in cellular physiology and regulates cell bioenergetics, cytoplasmic calcium signals and activation of cell death pathways.</text>
</comment>
<dbReference type="Proteomes" id="UP000092461">
    <property type="component" value="Unassembled WGS sequence"/>
</dbReference>
<dbReference type="PANTHER" id="PTHR13462:SF10">
    <property type="entry name" value="CALCIUM UNIPORTER PROTEIN, MITOCHONDRIAL"/>
    <property type="match status" value="1"/>
</dbReference>
<evidence type="ECO:0000259" key="17">
    <source>
        <dbReference type="Pfam" id="PF04678"/>
    </source>
</evidence>
<dbReference type="InterPro" id="IPR039055">
    <property type="entry name" value="MCU_fam"/>
</dbReference>
<dbReference type="InterPro" id="IPR006769">
    <property type="entry name" value="MCU_C"/>
</dbReference>
<keyword evidence="16" id="KW-0175">Coiled coil</keyword>
<evidence type="ECO:0000256" key="16">
    <source>
        <dbReference type="SAM" id="Coils"/>
    </source>
</evidence>
<evidence type="ECO:0000256" key="7">
    <source>
        <dbReference type="ARBA" id="ARBA00022792"/>
    </source>
</evidence>
<dbReference type="PANTHER" id="PTHR13462">
    <property type="entry name" value="CALCIUM UNIPORTER PROTEIN, MITOCHONDRIAL"/>
    <property type="match status" value="1"/>
</dbReference>
<dbReference type="GO" id="GO:0036444">
    <property type="term" value="P:calcium import into the mitochondrion"/>
    <property type="evidence" value="ECO:0007669"/>
    <property type="project" value="UniProtKB-ARBA"/>
</dbReference>
<organism evidence="18 19">
    <name type="scientific">Lutzomyia longipalpis</name>
    <name type="common">Sand fly</name>
    <dbReference type="NCBI Taxonomy" id="7200"/>
    <lineage>
        <taxon>Eukaryota</taxon>
        <taxon>Metazoa</taxon>
        <taxon>Ecdysozoa</taxon>
        <taxon>Arthropoda</taxon>
        <taxon>Hexapoda</taxon>
        <taxon>Insecta</taxon>
        <taxon>Pterygota</taxon>
        <taxon>Neoptera</taxon>
        <taxon>Endopterygota</taxon>
        <taxon>Diptera</taxon>
        <taxon>Nematocera</taxon>
        <taxon>Psychodoidea</taxon>
        <taxon>Psychodidae</taxon>
        <taxon>Lutzomyia</taxon>
        <taxon>Lutzomyia</taxon>
    </lineage>
</organism>
<proteinExistence type="inferred from homology"/>
<comment type="domain">
    <text evidence="15">The selectivity filter, in which calcium ions are arranged in single file, is composed of two acidic rings separated by one helical turn along the central axis of the channel pore.</text>
</comment>
<protein>
    <recommendedName>
        <fullName evidence="15">Calcium uniporter protein</fullName>
    </recommendedName>
</protein>
<evidence type="ECO:0000256" key="2">
    <source>
        <dbReference type="ARBA" id="ARBA00005653"/>
    </source>
</evidence>
<dbReference type="VEuPathDB" id="VectorBase:LLOJ009620"/>
<reference evidence="18" key="1">
    <citation type="submission" date="2020-05" db="UniProtKB">
        <authorList>
            <consortium name="EnsemblMetazoa"/>
        </authorList>
    </citation>
    <scope>IDENTIFICATION</scope>
    <source>
        <strain evidence="18">Jacobina</strain>
    </source>
</reference>
<keyword evidence="13 15" id="KW-0407">Ion channel</keyword>
<dbReference type="Pfam" id="PF04678">
    <property type="entry name" value="MCU"/>
    <property type="match status" value="1"/>
</dbReference>
<dbReference type="VEuPathDB" id="VectorBase:LLONM1_003431"/>
<evidence type="ECO:0000256" key="9">
    <source>
        <dbReference type="ARBA" id="ARBA00022989"/>
    </source>
</evidence>
<keyword evidence="12 15" id="KW-0472">Membrane</keyword>
<evidence type="ECO:0000313" key="18">
    <source>
        <dbReference type="EnsemblMetazoa" id="LLOJ009620-PA"/>
    </source>
</evidence>
<keyword evidence="10 15" id="KW-0406">Ion transport</keyword>
<feature type="domain" description="Calcium uniporter protein C-terminal" evidence="17">
    <location>
        <begin position="10"/>
        <end position="160"/>
    </location>
</feature>
<dbReference type="EMBL" id="AJWK01033403">
    <property type="status" value="NOT_ANNOTATED_CDS"/>
    <property type="molecule type" value="Genomic_DNA"/>
</dbReference>
<comment type="subcellular location">
    <subcellularLocation>
        <location evidence="1 15">Mitochondrion inner membrane</location>
        <topology evidence="1 15">Multi-pass membrane protein</topology>
    </subcellularLocation>
</comment>
<evidence type="ECO:0000256" key="14">
    <source>
        <dbReference type="ARBA" id="ARBA00036634"/>
    </source>
</evidence>
<evidence type="ECO:0000256" key="15">
    <source>
        <dbReference type="RuleBase" id="RU367035"/>
    </source>
</evidence>
<keyword evidence="9 15" id="KW-1133">Transmembrane helix</keyword>
<feature type="transmembrane region" description="Helical" evidence="15">
    <location>
        <begin position="106"/>
        <end position="124"/>
    </location>
</feature>
<comment type="similarity">
    <text evidence="2 15">Belongs to the MCU (TC 1.A.77) family.</text>
</comment>
<comment type="catalytic activity">
    <reaction evidence="14">
        <text>Ca(2+)(in) = Ca(2+)(out)</text>
        <dbReference type="Rhea" id="RHEA:29671"/>
        <dbReference type="ChEBI" id="CHEBI:29108"/>
    </reaction>
</comment>
<dbReference type="EMBL" id="AJWK01033405">
    <property type="status" value="NOT_ANNOTATED_CDS"/>
    <property type="molecule type" value="Genomic_DNA"/>
</dbReference>
<evidence type="ECO:0000256" key="11">
    <source>
        <dbReference type="ARBA" id="ARBA00023128"/>
    </source>
</evidence>
<evidence type="ECO:0000256" key="10">
    <source>
        <dbReference type="ARBA" id="ARBA00023065"/>
    </source>
</evidence>
<evidence type="ECO:0000256" key="6">
    <source>
        <dbReference type="ARBA" id="ARBA00022692"/>
    </source>
</evidence>
<dbReference type="AlphaFoldDB" id="A0A1B0CX84"/>
<dbReference type="GO" id="GO:0051560">
    <property type="term" value="P:mitochondrial calcium ion homeostasis"/>
    <property type="evidence" value="ECO:0007669"/>
    <property type="project" value="UniProtKB-UniRule"/>
</dbReference>
<evidence type="ECO:0000313" key="19">
    <source>
        <dbReference type="Proteomes" id="UP000092461"/>
    </source>
</evidence>
<dbReference type="EMBL" id="AJWK01033404">
    <property type="status" value="NOT_ANNOTATED_CDS"/>
    <property type="molecule type" value="Genomic_DNA"/>
</dbReference>
<keyword evidence="11 15" id="KW-0496">Mitochondrion</keyword>
<evidence type="ECO:0000256" key="12">
    <source>
        <dbReference type="ARBA" id="ARBA00023136"/>
    </source>
</evidence>
<evidence type="ECO:0000256" key="4">
    <source>
        <dbReference type="ARBA" id="ARBA00022568"/>
    </source>
</evidence>
<dbReference type="GO" id="GO:0015292">
    <property type="term" value="F:uniporter activity"/>
    <property type="evidence" value="ECO:0007669"/>
    <property type="project" value="UniProtKB-UniRule"/>
</dbReference>
<keyword evidence="7 15" id="KW-0999">Mitochondrion inner membrane</keyword>
<evidence type="ECO:0000256" key="8">
    <source>
        <dbReference type="ARBA" id="ARBA00022837"/>
    </source>
</evidence>
<keyword evidence="8 15" id="KW-0106">Calcium</keyword>
<dbReference type="GO" id="GO:0005262">
    <property type="term" value="F:calcium channel activity"/>
    <property type="evidence" value="ECO:0007669"/>
    <property type="project" value="UniProtKB-UniRule"/>
</dbReference>